<dbReference type="PRINTS" id="PR00237">
    <property type="entry name" value="GPCRRHODOPSN"/>
</dbReference>
<evidence type="ECO:0000256" key="8">
    <source>
        <dbReference type="ARBA" id="ARBA00023170"/>
    </source>
</evidence>
<dbReference type="PROSITE" id="PS50262">
    <property type="entry name" value="G_PROTEIN_RECEP_F1_2"/>
    <property type="match status" value="1"/>
</dbReference>
<evidence type="ECO:0000256" key="10">
    <source>
        <dbReference type="ARBA" id="ARBA00023224"/>
    </source>
</evidence>
<dbReference type="GO" id="GO:0007204">
    <property type="term" value="P:positive regulation of cytosolic calcium ion concentration"/>
    <property type="evidence" value="ECO:0007669"/>
    <property type="project" value="TreeGrafter"/>
</dbReference>
<evidence type="ECO:0000259" key="13">
    <source>
        <dbReference type="PROSITE" id="PS50262"/>
    </source>
</evidence>
<evidence type="ECO:0000256" key="9">
    <source>
        <dbReference type="ARBA" id="ARBA00023180"/>
    </source>
</evidence>
<dbReference type="InterPro" id="IPR000276">
    <property type="entry name" value="GPCR_Rhodpsn"/>
</dbReference>
<keyword evidence="2" id="KW-1003">Cell membrane</keyword>
<dbReference type="Pfam" id="PF00001">
    <property type="entry name" value="7tm_1"/>
    <property type="match status" value="1"/>
</dbReference>
<evidence type="ECO:0000256" key="5">
    <source>
        <dbReference type="ARBA" id="ARBA00022989"/>
    </source>
</evidence>
<keyword evidence="15" id="KW-1185">Reference proteome</keyword>
<dbReference type="GO" id="GO:0005886">
    <property type="term" value="C:plasma membrane"/>
    <property type="evidence" value="ECO:0007669"/>
    <property type="project" value="UniProtKB-SubCell"/>
</dbReference>
<evidence type="ECO:0000256" key="3">
    <source>
        <dbReference type="ARBA" id="ARBA00022553"/>
    </source>
</evidence>
<protein>
    <submittedName>
        <fullName evidence="14">Si:dkey-148a17.5</fullName>
    </submittedName>
</protein>
<evidence type="ECO:0000313" key="14">
    <source>
        <dbReference type="Ensembl" id="ENSGMOP00000022477.1"/>
    </source>
</evidence>
<sequence length="333" mass="37030">MNLSSATEPTTKNLMDPLSSVGQTISATFLGLAFLLGAPGNLLVIWIIWRHVKPRTHTILLILHLAAADLLVLITLPLWIYSLVYSWVFGEVFCQTVVYVIHVCMYSSIFLITLMSIERLVAVRYPLVINFSSIQNVLDVSLIAAWVLALLLGVPAILTQEVSEGVGGAQCLFRNFSSVAQERTIISLETIAGFVVPFTIMSICYCLVASQLRESRFQDKRKVMLLIASLVLAFTLCWLPHHINNIIQLVCIQSMDSSCGSDSLTLIAGALVFVSSSVNPVLYAFAARRSKVRIRGLKIIRFFQEVATHTKHFNICECLNCENVEYDDQCVII</sequence>
<dbReference type="Ensembl" id="ENSGMOT00000071080.1">
    <property type="protein sequence ID" value="ENSGMOP00000022477.1"/>
    <property type="gene ID" value="ENSGMOG00000030294.1"/>
</dbReference>
<keyword evidence="3" id="KW-0597">Phosphoprotein</keyword>
<evidence type="ECO:0000313" key="15">
    <source>
        <dbReference type="Proteomes" id="UP000694546"/>
    </source>
</evidence>
<evidence type="ECO:0000256" key="6">
    <source>
        <dbReference type="ARBA" id="ARBA00023040"/>
    </source>
</evidence>
<evidence type="ECO:0000256" key="7">
    <source>
        <dbReference type="ARBA" id="ARBA00023136"/>
    </source>
</evidence>
<proteinExistence type="inferred from homology"/>
<evidence type="ECO:0000256" key="4">
    <source>
        <dbReference type="ARBA" id="ARBA00022692"/>
    </source>
</evidence>
<dbReference type="Proteomes" id="UP000694546">
    <property type="component" value="Chromosome 14"/>
</dbReference>
<dbReference type="GO" id="GO:0007200">
    <property type="term" value="P:phospholipase C-activating G protein-coupled receptor signaling pathway"/>
    <property type="evidence" value="ECO:0007669"/>
    <property type="project" value="TreeGrafter"/>
</dbReference>
<dbReference type="Gene3D" id="1.20.1070.10">
    <property type="entry name" value="Rhodopsin 7-helix transmembrane proteins"/>
    <property type="match status" value="1"/>
</dbReference>
<feature type="transmembrane region" description="Helical" evidence="12">
    <location>
        <begin position="61"/>
        <end position="84"/>
    </location>
</feature>
<dbReference type="FunFam" id="1.20.1070.10:FF:000109">
    <property type="entry name" value="Leukotriene B4 receptor"/>
    <property type="match status" value="1"/>
</dbReference>
<feature type="transmembrane region" description="Helical" evidence="12">
    <location>
        <begin position="25"/>
        <end position="49"/>
    </location>
</feature>
<dbReference type="InterPro" id="IPR000826">
    <property type="entry name" value="Formyl_rcpt-rel"/>
</dbReference>
<dbReference type="GO" id="GO:0004974">
    <property type="term" value="F:leukotriene receptor activity"/>
    <property type="evidence" value="ECO:0007669"/>
    <property type="project" value="UniProtKB-ARBA"/>
</dbReference>
<evidence type="ECO:0000256" key="11">
    <source>
        <dbReference type="ARBA" id="ARBA00025736"/>
    </source>
</evidence>
<keyword evidence="5 12" id="KW-1133">Transmembrane helix</keyword>
<evidence type="ECO:0000256" key="2">
    <source>
        <dbReference type="ARBA" id="ARBA00022475"/>
    </source>
</evidence>
<feature type="transmembrane region" description="Helical" evidence="12">
    <location>
        <begin position="96"/>
        <end position="117"/>
    </location>
</feature>
<feature type="domain" description="G-protein coupled receptors family 1 profile" evidence="13">
    <location>
        <begin position="40"/>
        <end position="283"/>
    </location>
</feature>
<feature type="transmembrane region" description="Helical" evidence="12">
    <location>
        <begin position="263"/>
        <end position="285"/>
    </location>
</feature>
<reference evidence="14" key="2">
    <citation type="submission" date="2025-09" db="UniProtKB">
        <authorList>
            <consortium name="Ensembl"/>
        </authorList>
    </citation>
    <scope>IDENTIFICATION</scope>
</reference>
<keyword evidence="4 12" id="KW-0812">Transmembrane</keyword>
<dbReference type="GO" id="GO:0004875">
    <property type="term" value="F:complement receptor activity"/>
    <property type="evidence" value="ECO:0007669"/>
    <property type="project" value="TreeGrafter"/>
</dbReference>
<dbReference type="PANTHER" id="PTHR24225">
    <property type="entry name" value="CHEMOTACTIC RECEPTOR"/>
    <property type="match status" value="1"/>
</dbReference>
<dbReference type="AlphaFoldDB" id="A0A8C4ZVF0"/>
<organism evidence="14 15">
    <name type="scientific">Gadus morhua</name>
    <name type="common">Atlantic cod</name>
    <dbReference type="NCBI Taxonomy" id="8049"/>
    <lineage>
        <taxon>Eukaryota</taxon>
        <taxon>Metazoa</taxon>
        <taxon>Chordata</taxon>
        <taxon>Craniata</taxon>
        <taxon>Vertebrata</taxon>
        <taxon>Euteleostomi</taxon>
        <taxon>Actinopterygii</taxon>
        <taxon>Neopterygii</taxon>
        <taxon>Teleostei</taxon>
        <taxon>Neoteleostei</taxon>
        <taxon>Acanthomorphata</taxon>
        <taxon>Zeiogadaria</taxon>
        <taxon>Gadariae</taxon>
        <taxon>Gadiformes</taxon>
        <taxon>Gadoidei</taxon>
        <taxon>Gadidae</taxon>
        <taxon>Gadus</taxon>
    </lineage>
</organism>
<dbReference type="PANTHER" id="PTHR24225:SF72">
    <property type="entry name" value="G-PROTEIN COUPLED RECEPTORS FAMILY 1 PROFILE DOMAIN-CONTAINING PROTEIN-RELATED"/>
    <property type="match status" value="1"/>
</dbReference>
<dbReference type="InterPro" id="IPR017452">
    <property type="entry name" value="GPCR_Rhodpsn_7TM"/>
</dbReference>
<reference evidence="14" key="1">
    <citation type="submission" date="2025-08" db="UniProtKB">
        <authorList>
            <consortium name="Ensembl"/>
        </authorList>
    </citation>
    <scope>IDENTIFICATION</scope>
</reference>
<dbReference type="GO" id="GO:0006954">
    <property type="term" value="P:inflammatory response"/>
    <property type="evidence" value="ECO:0007669"/>
    <property type="project" value="TreeGrafter"/>
</dbReference>
<feature type="transmembrane region" description="Helical" evidence="12">
    <location>
        <begin position="224"/>
        <end position="243"/>
    </location>
</feature>
<feature type="transmembrane region" description="Helical" evidence="12">
    <location>
        <begin position="191"/>
        <end position="212"/>
    </location>
</feature>
<name>A0A8C4ZVF0_GADMO</name>
<dbReference type="GeneTree" id="ENSGT00950000182966"/>
<accession>A0A8C4ZVF0</accession>
<feature type="transmembrane region" description="Helical" evidence="12">
    <location>
        <begin position="137"/>
        <end position="158"/>
    </location>
</feature>
<keyword evidence="9" id="KW-0325">Glycoprotein</keyword>
<comment type="subcellular location">
    <subcellularLocation>
        <location evidence="1">Cell membrane</location>
        <topology evidence="1">Multi-pass membrane protein</topology>
    </subcellularLocation>
</comment>
<evidence type="ECO:0000256" key="1">
    <source>
        <dbReference type="ARBA" id="ARBA00004651"/>
    </source>
</evidence>
<comment type="similarity">
    <text evidence="11">Belongs to the chemokine-like receptor (CMKLR) family.</text>
</comment>
<keyword evidence="7 12" id="KW-0472">Membrane</keyword>
<keyword evidence="8" id="KW-0675">Receptor</keyword>
<keyword evidence="6" id="KW-0297">G-protein coupled receptor</keyword>
<evidence type="ECO:0000256" key="12">
    <source>
        <dbReference type="SAM" id="Phobius"/>
    </source>
</evidence>
<dbReference type="SUPFAM" id="SSF81321">
    <property type="entry name" value="Family A G protein-coupled receptor-like"/>
    <property type="match status" value="1"/>
</dbReference>
<keyword evidence="10" id="KW-0807">Transducer</keyword>